<dbReference type="PANTHER" id="PTHR31527:SF0">
    <property type="entry name" value="RE64534P"/>
    <property type="match status" value="1"/>
</dbReference>
<dbReference type="RefSeq" id="WP_144846762.1">
    <property type="nucleotide sequence ID" value="NZ_VNJI01000012.1"/>
</dbReference>
<dbReference type="PANTHER" id="PTHR31527">
    <property type="entry name" value="RE64534P"/>
    <property type="match status" value="1"/>
</dbReference>
<keyword evidence="3" id="KW-1185">Reference proteome</keyword>
<evidence type="ECO:0000313" key="3">
    <source>
        <dbReference type="Proteomes" id="UP000317036"/>
    </source>
</evidence>
<dbReference type="InterPro" id="IPR017792">
    <property type="entry name" value="UAAP1"/>
</dbReference>
<evidence type="ECO:0000259" key="1">
    <source>
        <dbReference type="Pfam" id="PF09347"/>
    </source>
</evidence>
<gene>
    <name evidence="2" type="ORF">FPZ49_11765</name>
</gene>
<comment type="caution">
    <text evidence="2">The sequence shown here is derived from an EMBL/GenBank/DDBJ whole genome shotgun (WGS) entry which is preliminary data.</text>
</comment>
<protein>
    <submittedName>
        <fullName evidence="2">Urea carboxylase-associated family protein</fullName>
    </submittedName>
</protein>
<dbReference type="Proteomes" id="UP000317036">
    <property type="component" value="Unassembled WGS sequence"/>
</dbReference>
<dbReference type="Pfam" id="PF09347">
    <property type="entry name" value="DUF1989"/>
    <property type="match status" value="1"/>
</dbReference>
<accession>A0A559KC49</accession>
<reference evidence="2 3" key="1">
    <citation type="submission" date="2019-07" db="EMBL/GenBank/DDBJ databases">
        <authorList>
            <person name="Kim J."/>
        </authorList>
    </citation>
    <scope>NUCLEOTIDE SEQUENCE [LARGE SCALE GENOMIC DNA]</scope>
    <source>
        <strain evidence="2 3">JC52</strain>
    </source>
</reference>
<dbReference type="EMBL" id="VNJI01000012">
    <property type="protein sequence ID" value="TVY09710.1"/>
    <property type="molecule type" value="Genomic_DNA"/>
</dbReference>
<name>A0A559KC49_9BACL</name>
<feature type="domain" description="DUF1989" evidence="1">
    <location>
        <begin position="8"/>
        <end position="179"/>
    </location>
</feature>
<dbReference type="NCBIfam" id="TIGR03425">
    <property type="entry name" value="urea_degr_2"/>
    <property type="match status" value="1"/>
</dbReference>
<evidence type="ECO:0000313" key="2">
    <source>
        <dbReference type="EMBL" id="TVY09710.1"/>
    </source>
</evidence>
<sequence>MDIIWGTTLQPGGKWSGTIGRGKLLRFTALGEGANLALMMYNASDLTERYNMPDTLKAQHTSHLTKGHVLMSDNGRVLASFVEDSLGWHDPICGITSREATDAKYGTTTYQELRNDWLRSGHENMAVELVRNGLGLRDMAPVVNLFSKVFCDEEGQMHYSKTHCQAGATVTLRTEMDVLLVLSNTPNPLDPRTAYPSVPVQLELLPAAPVDALDYCVNYRPENRRAFENTWEYYTLKLTNYSVQSCVNCNKEGSI</sequence>
<dbReference type="OrthoDB" id="9772660at2"/>
<organism evidence="2 3">
    <name type="scientific">Paenibacillus cremeus</name>
    <dbReference type="NCBI Taxonomy" id="2163881"/>
    <lineage>
        <taxon>Bacteria</taxon>
        <taxon>Bacillati</taxon>
        <taxon>Bacillota</taxon>
        <taxon>Bacilli</taxon>
        <taxon>Bacillales</taxon>
        <taxon>Paenibacillaceae</taxon>
        <taxon>Paenibacillus</taxon>
    </lineage>
</organism>
<dbReference type="AlphaFoldDB" id="A0A559KC49"/>
<proteinExistence type="predicted"/>
<dbReference type="InterPro" id="IPR018959">
    <property type="entry name" value="DUF1989"/>
</dbReference>